<evidence type="ECO:0000259" key="6">
    <source>
        <dbReference type="Pfam" id="PF07859"/>
    </source>
</evidence>
<feature type="active site" evidence="3">
    <location>
        <position position="357"/>
    </location>
</feature>
<dbReference type="PIRSF" id="PIRSF037251">
    <property type="entry name" value="Arylacetamide_deacetylase"/>
    <property type="match status" value="1"/>
</dbReference>
<organism evidence="7 8">
    <name type="scientific">Phrynocephalus forsythii</name>
    <dbReference type="NCBI Taxonomy" id="171643"/>
    <lineage>
        <taxon>Eukaryota</taxon>
        <taxon>Metazoa</taxon>
        <taxon>Chordata</taxon>
        <taxon>Craniata</taxon>
        <taxon>Vertebrata</taxon>
        <taxon>Euteleostomi</taxon>
        <taxon>Lepidosauria</taxon>
        <taxon>Squamata</taxon>
        <taxon>Bifurcata</taxon>
        <taxon>Unidentata</taxon>
        <taxon>Episquamata</taxon>
        <taxon>Toxicofera</taxon>
        <taxon>Iguania</taxon>
        <taxon>Acrodonta</taxon>
        <taxon>Agamidae</taxon>
        <taxon>Agaminae</taxon>
        <taxon>Phrynocephalus</taxon>
    </lineage>
</organism>
<feature type="active site" evidence="3">
    <location>
        <position position="387"/>
    </location>
</feature>
<dbReference type="InterPro" id="IPR033140">
    <property type="entry name" value="Lipase_GDXG_put_SER_AS"/>
</dbReference>
<feature type="domain" description="Alpha/beta hydrolase fold-3" evidence="6">
    <location>
        <begin position="125"/>
        <end position="269"/>
    </location>
</feature>
<dbReference type="Gene3D" id="3.40.50.1820">
    <property type="entry name" value="alpha/beta hydrolase"/>
    <property type="match status" value="1"/>
</dbReference>
<comment type="similarity">
    <text evidence="1">Belongs to the 'GDXG' lipolytic enzyme family.</text>
</comment>
<evidence type="ECO:0000256" key="3">
    <source>
        <dbReference type="PIRSR" id="PIRSR037251-1"/>
    </source>
</evidence>
<name>A0A9Q0X8Z0_9SAUR</name>
<keyword evidence="8" id="KW-1185">Reference proteome</keyword>
<dbReference type="EMBL" id="JAPFRF010000020">
    <property type="protein sequence ID" value="KAJ7306537.1"/>
    <property type="molecule type" value="Genomic_DNA"/>
</dbReference>
<dbReference type="InterPro" id="IPR017157">
    <property type="entry name" value="Arylacetamide_deacetylase"/>
</dbReference>
<dbReference type="SUPFAM" id="SSF53474">
    <property type="entry name" value="alpha/beta-Hydrolases"/>
    <property type="match status" value="1"/>
</dbReference>
<feature type="active site" evidence="3 4">
    <location>
        <position position="203"/>
    </location>
</feature>
<dbReference type="OrthoDB" id="408631at2759"/>
<dbReference type="GO" id="GO:0052689">
    <property type="term" value="F:carboxylic ester hydrolase activity"/>
    <property type="evidence" value="ECO:0007669"/>
    <property type="project" value="InterPro"/>
</dbReference>
<dbReference type="Pfam" id="PF07859">
    <property type="entry name" value="Abhydrolase_3"/>
    <property type="match status" value="2"/>
</dbReference>
<dbReference type="AlphaFoldDB" id="A0A9Q0X8Z0"/>
<evidence type="ECO:0000313" key="8">
    <source>
        <dbReference type="Proteomes" id="UP001142489"/>
    </source>
</evidence>
<evidence type="ECO:0000256" key="4">
    <source>
        <dbReference type="PROSITE-ProRule" id="PRU10038"/>
    </source>
</evidence>
<dbReference type="InterPro" id="IPR013094">
    <property type="entry name" value="AB_hydrolase_3"/>
</dbReference>
<feature type="chain" id="PRO_5040114817" description="Alpha/beta hydrolase fold-3 domain-containing protein" evidence="5">
    <location>
        <begin position="21"/>
        <end position="413"/>
    </location>
</feature>
<protein>
    <recommendedName>
        <fullName evidence="6">Alpha/beta hydrolase fold-3 domain-containing protein</fullName>
    </recommendedName>
</protein>
<dbReference type="PANTHER" id="PTHR48081:SF32">
    <property type="entry name" value="ALPHA_BETA HYDROLASE FOLD-3 DOMAIN-CONTAINING PROTEIN"/>
    <property type="match status" value="1"/>
</dbReference>
<dbReference type="InterPro" id="IPR050300">
    <property type="entry name" value="GDXG_lipolytic_enzyme"/>
</dbReference>
<dbReference type="GO" id="GO:0016020">
    <property type="term" value="C:membrane"/>
    <property type="evidence" value="ECO:0007669"/>
    <property type="project" value="InterPro"/>
</dbReference>
<dbReference type="InterPro" id="IPR002168">
    <property type="entry name" value="Lipase_GDXG_HIS_AS"/>
</dbReference>
<dbReference type="Proteomes" id="UP001142489">
    <property type="component" value="Unassembled WGS sequence"/>
</dbReference>
<sequence length="413" mass="45033">MMMMMMGTMMTGLLLPLAGAAVLAAAVLLVLGSIAFDASHAEVPPGLERPARLRLLHASRVGTAVLGRIAENLHICTQIQFVRFLRSRRRLGGDAGLLFREAKFKEVPVAIYQPKAPSAGQRRGVLYLHGGGWVLGSIRTHDNICRYIARESESVVVSVEYRLAPEHTYPAPLNDCLAAATQFLEAAEDYGVDKTRVAIAGDSAGGNLAAAVCQALAGRPGLARVRAQVLLYPVLQGADFNLPSYQQNRAVPLLFRERAAFYYLQYVNGSASFLGDVLEGAHVPAKLQLQHRKWLSAENLPKEFKARGYRPSVPTACEDDAYEAVKALSTPACSPLLADDAVLRLLPETFLLTCEYDVLRDDGLLYKKRLEENGVKVTWCHVAHGFHGIISFFGSFPSGKKGLEDVVTFVKSL</sequence>
<proteinExistence type="inferred from homology"/>
<dbReference type="PROSITE" id="PS01174">
    <property type="entry name" value="LIPASE_GDXG_SER"/>
    <property type="match status" value="1"/>
</dbReference>
<reference evidence="7" key="1">
    <citation type="journal article" date="2023" name="DNA Res.">
        <title>Chromosome-level genome assembly of Phrynocephalus forsythii using third-generation DNA sequencing and Hi-C analysis.</title>
        <authorList>
            <person name="Qi Y."/>
            <person name="Zhao W."/>
            <person name="Zhao Y."/>
            <person name="Niu C."/>
            <person name="Cao S."/>
            <person name="Zhang Y."/>
        </authorList>
    </citation>
    <scope>NUCLEOTIDE SEQUENCE</scope>
    <source>
        <tissue evidence="7">Muscle</tissue>
    </source>
</reference>
<evidence type="ECO:0000256" key="5">
    <source>
        <dbReference type="SAM" id="SignalP"/>
    </source>
</evidence>
<gene>
    <name evidence="7" type="ORF">JRQ81_009898</name>
</gene>
<dbReference type="PANTHER" id="PTHR48081">
    <property type="entry name" value="AB HYDROLASE SUPERFAMILY PROTEIN C4A8.06C"/>
    <property type="match status" value="1"/>
</dbReference>
<feature type="signal peptide" evidence="5">
    <location>
        <begin position="1"/>
        <end position="20"/>
    </location>
</feature>
<dbReference type="InterPro" id="IPR029058">
    <property type="entry name" value="AB_hydrolase_fold"/>
</dbReference>
<evidence type="ECO:0000256" key="1">
    <source>
        <dbReference type="ARBA" id="ARBA00010515"/>
    </source>
</evidence>
<keyword evidence="2" id="KW-0378">Hydrolase</keyword>
<accession>A0A9Q0X8Z0</accession>
<evidence type="ECO:0000313" key="7">
    <source>
        <dbReference type="EMBL" id="KAJ7306537.1"/>
    </source>
</evidence>
<comment type="caution">
    <text evidence="7">The sequence shown here is derived from an EMBL/GenBank/DDBJ whole genome shotgun (WGS) entry which is preliminary data.</text>
</comment>
<feature type="domain" description="Alpha/beta hydrolase fold-3" evidence="6">
    <location>
        <begin position="324"/>
        <end position="389"/>
    </location>
</feature>
<dbReference type="PROSITE" id="PS01173">
    <property type="entry name" value="LIPASE_GDXG_HIS"/>
    <property type="match status" value="1"/>
</dbReference>
<keyword evidence="5" id="KW-0732">Signal</keyword>
<evidence type="ECO:0000256" key="2">
    <source>
        <dbReference type="ARBA" id="ARBA00022801"/>
    </source>
</evidence>